<dbReference type="GO" id="GO:0003924">
    <property type="term" value="F:GTPase activity"/>
    <property type="evidence" value="ECO:0007669"/>
    <property type="project" value="InterPro"/>
</dbReference>
<evidence type="ECO:0000256" key="5">
    <source>
        <dbReference type="ARBA" id="ARBA00023136"/>
    </source>
</evidence>
<reference evidence="8 9" key="1">
    <citation type="submission" date="2010-08" db="EMBL/GenBank/DDBJ databases">
        <authorList>
            <person name="Durkin A.S."/>
            <person name="Madupu R."/>
            <person name="Torralba M."/>
            <person name="Gillis M."/>
            <person name="Methe B."/>
            <person name="Sutton G."/>
            <person name="Nelson K.E."/>
        </authorList>
    </citation>
    <scope>NUCLEOTIDE SEQUENCE [LARGE SCALE GENOMIC DNA]</scope>
    <source>
        <strain evidence="8 9">ACS-049-V-Sch6</strain>
    </source>
</reference>
<dbReference type="Gene3D" id="3.40.50.300">
    <property type="entry name" value="P-loop containing nucleotide triphosphate hydrolases"/>
    <property type="match status" value="1"/>
</dbReference>
<keyword evidence="2" id="KW-0547">Nucleotide-binding</keyword>
<keyword evidence="3" id="KW-0378">Hydrolase</keyword>
<organism evidence="8 9">
    <name type="scientific">Veillonella atypica ACS-049-V-Sch6</name>
    <dbReference type="NCBI Taxonomy" id="866776"/>
    <lineage>
        <taxon>Bacteria</taxon>
        <taxon>Bacillati</taxon>
        <taxon>Bacillota</taxon>
        <taxon>Negativicutes</taxon>
        <taxon>Veillonellales</taxon>
        <taxon>Veillonellaceae</taxon>
        <taxon>Veillonella</taxon>
    </lineage>
</organism>
<evidence type="ECO:0000256" key="6">
    <source>
        <dbReference type="SAM" id="Phobius"/>
    </source>
</evidence>
<dbReference type="GO" id="GO:0016020">
    <property type="term" value="C:membrane"/>
    <property type="evidence" value="ECO:0007669"/>
    <property type="project" value="UniProtKB-SubCell"/>
</dbReference>
<dbReference type="GO" id="GO:0005525">
    <property type="term" value="F:GTP binding"/>
    <property type="evidence" value="ECO:0007669"/>
    <property type="project" value="UniProtKB-KW"/>
</dbReference>
<accession>E1L7P1</accession>
<dbReference type="PANTHER" id="PTHR10465:SF0">
    <property type="entry name" value="SARCALUMENIN"/>
    <property type="match status" value="1"/>
</dbReference>
<evidence type="ECO:0000256" key="1">
    <source>
        <dbReference type="ARBA" id="ARBA00004370"/>
    </source>
</evidence>
<dbReference type="InterPro" id="IPR045063">
    <property type="entry name" value="Dynamin_N"/>
</dbReference>
<evidence type="ECO:0000313" key="9">
    <source>
        <dbReference type="Proteomes" id="UP000004211"/>
    </source>
</evidence>
<name>E1L7P1_9FIRM</name>
<evidence type="ECO:0000259" key="7">
    <source>
        <dbReference type="Pfam" id="PF00350"/>
    </source>
</evidence>
<keyword evidence="6" id="KW-0812">Transmembrane</keyword>
<dbReference type="EMBL" id="AEDR01000043">
    <property type="protein sequence ID" value="EFL55594.1"/>
    <property type="molecule type" value="Genomic_DNA"/>
</dbReference>
<dbReference type="Pfam" id="PF00350">
    <property type="entry name" value="Dynamin_N"/>
    <property type="match status" value="1"/>
</dbReference>
<dbReference type="Proteomes" id="UP000004211">
    <property type="component" value="Unassembled WGS sequence"/>
</dbReference>
<dbReference type="PANTHER" id="PTHR10465">
    <property type="entry name" value="TRANSMEMBRANE GTPASE FZO1"/>
    <property type="match status" value="1"/>
</dbReference>
<dbReference type="GO" id="GO:0008053">
    <property type="term" value="P:mitochondrial fusion"/>
    <property type="evidence" value="ECO:0007669"/>
    <property type="project" value="TreeGrafter"/>
</dbReference>
<sequence>MNQKRELQGRLRQLSKHNYVSQHTDLLEKVTALEEDIRQDRYKILVLGEFKRGKSTLVNALLGRSILPMDILPETATLNEVVYSEKPFVKVFYSNSLVEDGSLTPEFLKRFSANAENSQAHLVDKIQMGYPLPFLENNIILVDTPGVADLDETRCDVTYKILPEANAVIFLLDANTPLTQSERDFLVDCLLPQGVDNILFLLNKYDFIDEEEDEGFLEDVEDRLRSILTGDEGQELFSNIHILPISAKMALEGYLYENNALIQASGLHKVQERLMQMLSKGSVETTKIASYSHKYEILLQHIAHKISEDITLQSLSLQELECVDKNLQTLLDSKGDVRAKVSLYVDSMRTAILGMAQKSIKCFQEKLITNVHEDVDSFKGTELDEFVNKTLARYIKREYETWITAYTPQVQILLKKLQEEIALGLMESFENTVNFDTYVNEFQTQKTEVASFSVDDIGVVDKKSLVAGLGIAGVVGVVLAGTPLVLMGAMAGYSLRDKIKERLLKSKLDSAKADILPQLDAAIIEGVNKIFDELVVYIDQQCHSIEFAANESYEELLQAYREKIACQIQANGAQSNQTKQELDSLKKWYNELITDFL</sequence>
<comment type="caution">
    <text evidence="8">The sequence shown here is derived from an EMBL/GenBank/DDBJ whole genome shotgun (WGS) entry which is preliminary data.</text>
</comment>
<comment type="subcellular location">
    <subcellularLocation>
        <location evidence="1">Membrane</location>
    </subcellularLocation>
</comment>
<evidence type="ECO:0000256" key="4">
    <source>
        <dbReference type="ARBA" id="ARBA00023134"/>
    </source>
</evidence>
<dbReference type="AlphaFoldDB" id="E1L7P1"/>
<evidence type="ECO:0000313" key="8">
    <source>
        <dbReference type="EMBL" id="EFL55594.1"/>
    </source>
</evidence>
<protein>
    <submittedName>
        <fullName evidence="8">Dynamin family</fullName>
    </submittedName>
</protein>
<evidence type="ECO:0000256" key="3">
    <source>
        <dbReference type="ARBA" id="ARBA00022801"/>
    </source>
</evidence>
<dbReference type="InterPro" id="IPR027417">
    <property type="entry name" value="P-loop_NTPase"/>
</dbReference>
<feature type="domain" description="Dynamin N-terminal" evidence="7">
    <location>
        <begin position="44"/>
        <end position="204"/>
    </location>
</feature>
<keyword evidence="4" id="KW-0342">GTP-binding</keyword>
<proteinExistence type="predicted"/>
<keyword evidence="5 6" id="KW-0472">Membrane</keyword>
<dbReference type="InterPro" id="IPR027094">
    <property type="entry name" value="Mitofusin_fam"/>
</dbReference>
<evidence type="ECO:0000256" key="2">
    <source>
        <dbReference type="ARBA" id="ARBA00022741"/>
    </source>
</evidence>
<dbReference type="CDD" id="cd09912">
    <property type="entry name" value="DLP_2"/>
    <property type="match status" value="1"/>
</dbReference>
<feature type="transmembrane region" description="Helical" evidence="6">
    <location>
        <begin position="465"/>
        <end position="495"/>
    </location>
</feature>
<gene>
    <name evidence="8" type="ORF">HMPREF9321_1722</name>
</gene>
<dbReference type="RefSeq" id="WP_005377955.1">
    <property type="nucleotide sequence ID" value="NZ_AEDR01000043.1"/>
</dbReference>
<dbReference type="eggNOG" id="COG0699">
    <property type="taxonomic scope" value="Bacteria"/>
</dbReference>
<dbReference type="SUPFAM" id="SSF52540">
    <property type="entry name" value="P-loop containing nucleoside triphosphate hydrolases"/>
    <property type="match status" value="1"/>
</dbReference>
<keyword evidence="6" id="KW-1133">Transmembrane helix</keyword>